<name>A0AAI8PMT5_9ACTN</name>
<dbReference type="Pfam" id="PF08238">
    <property type="entry name" value="Sel1"/>
    <property type="match status" value="4"/>
</dbReference>
<accession>A0AAI8PMT5</accession>
<dbReference type="InterPro" id="IPR050767">
    <property type="entry name" value="Sel1_AlgK"/>
</dbReference>
<dbReference type="SMART" id="SM00671">
    <property type="entry name" value="SEL1"/>
    <property type="match status" value="4"/>
</dbReference>
<gene>
    <name evidence="1" type="primary">esiB_1</name>
    <name evidence="1" type="ORF">DWG14_02814</name>
</gene>
<dbReference type="InterPro" id="IPR006597">
    <property type="entry name" value="Sel1-like"/>
</dbReference>
<dbReference type="RefSeq" id="WP_120050986.1">
    <property type="nucleotide sequence ID" value="NZ_CP032427.1"/>
</dbReference>
<protein>
    <submittedName>
        <fullName evidence="1">Secretory immunoglobulin A-binding protein EsiB</fullName>
    </submittedName>
</protein>
<dbReference type="PANTHER" id="PTHR11102:SF160">
    <property type="entry name" value="ERAD-ASSOCIATED E3 UBIQUITIN-PROTEIN LIGASE COMPONENT HRD3"/>
    <property type="match status" value="1"/>
</dbReference>
<dbReference type="AlphaFoldDB" id="A0AAI8PMT5"/>
<evidence type="ECO:0000313" key="1">
    <source>
        <dbReference type="EMBL" id="AYC38584.1"/>
    </source>
</evidence>
<dbReference type="KEGG" id="sge:DWG14_02814"/>
<dbReference type="PANTHER" id="PTHR11102">
    <property type="entry name" value="SEL-1-LIKE PROTEIN"/>
    <property type="match status" value="1"/>
</dbReference>
<reference evidence="1 2" key="1">
    <citation type="submission" date="2018-09" db="EMBL/GenBank/DDBJ databases">
        <title>Production of Trimethoprim by Streptomyces sp. 3E-1.</title>
        <authorList>
            <person name="Kang H.J."/>
            <person name="Kim S.B."/>
        </authorList>
    </citation>
    <scope>NUCLEOTIDE SEQUENCE [LARGE SCALE GENOMIC DNA]</scope>
    <source>
        <strain evidence="1 2">3E-1</strain>
    </source>
</reference>
<dbReference type="Gene3D" id="1.25.40.10">
    <property type="entry name" value="Tetratricopeptide repeat domain"/>
    <property type="match status" value="2"/>
</dbReference>
<dbReference type="InterPro" id="IPR011990">
    <property type="entry name" value="TPR-like_helical_dom_sf"/>
</dbReference>
<evidence type="ECO:0000313" key="2">
    <source>
        <dbReference type="Proteomes" id="UP000265765"/>
    </source>
</evidence>
<proteinExistence type="predicted"/>
<organism evidence="1 2">
    <name type="scientific">Streptomyces griseorubiginosus</name>
    <dbReference type="NCBI Taxonomy" id="67304"/>
    <lineage>
        <taxon>Bacteria</taxon>
        <taxon>Bacillati</taxon>
        <taxon>Actinomycetota</taxon>
        <taxon>Actinomycetes</taxon>
        <taxon>Kitasatosporales</taxon>
        <taxon>Streptomycetaceae</taxon>
        <taxon>Streptomyces</taxon>
    </lineage>
</organism>
<dbReference type="GeneID" id="91281746"/>
<dbReference type="Proteomes" id="UP000265765">
    <property type="component" value="Chromosome"/>
</dbReference>
<dbReference type="SUPFAM" id="SSF81901">
    <property type="entry name" value="HCP-like"/>
    <property type="match status" value="1"/>
</dbReference>
<sequence>MSEFPVSPARAAEFIERGRRAAAREDWKAAVTAWIDGSNAGSVESAKLVLTGIAPLKALADAGDVDAQALVAGALLDFGDDSALPTVLSYATAAARAGHPTAQRTLGFLYRTGRGVQADAFQAEALFTAAAKAGDAYAAFNLAGMHINGDARVRDHNECLRLLRQAVEGGVVQAAAVLGDRLAAIDEDTEALSWYLHAAERGHAGAMFAAACWYRDGLGTAPDPVQAVRWFLAMLDRGNGDGIHEAIQLVKRGMTEEQIRSAGELADRSSEAETLITMARERGW</sequence>
<dbReference type="EMBL" id="CP032427">
    <property type="protein sequence ID" value="AYC38584.1"/>
    <property type="molecule type" value="Genomic_DNA"/>
</dbReference>